<dbReference type="EMBL" id="LAZR01008675">
    <property type="protein sequence ID" value="KKM77224.1"/>
    <property type="molecule type" value="Genomic_DNA"/>
</dbReference>
<organism evidence="2">
    <name type="scientific">marine sediment metagenome</name>
    <dbReference type="NCBI Taxonomy" id="412755"/>
    <lineage>
        <taxon>unclassified sequences</taxon>
        <taxon>metagenomes</taxon>
        <taxon>ecological metagenomes</taxon>
    </lineage>
</organism>
<accession>A0A0F9K543</accession>
<feature type="transmembrane region" description="Helical" evidence="1">
    <location>
        <begin position="46"/>
        <end position="65"/>
    </location>
</feature>
<name>A0A0F9K543_9ZZZZ</name>
<gene>
    <name evidence="2" type="ORF">LCGC14_1372160</name>
</gene>
<comment type="caution">
    <text evidence="2">The sequence shown here is derived from an EMBL/GenBank/DDBJ whole genome shotgun (WGS) entry which is preliminary data.</text>
</comment>
<keyword evidence="1" id="KW-1133">Transmembrane helix</keyword>
<dbReference type="AlphaFoldDB" id="A0A0F9K543"/>
<reference evidence="2" key="1">
    <citation type="journal article" date="2015" name="Nature">
        <title>Complex archaea that bridge the gap between prokaryotes and eukaryotes.</title>
        <authorList>
            <person name="Spang A."/>
            <person name="Saw J.H."/>
            <person name="Jorgensen S.L."/>
            <person name="Zaremba-Niedzwiedzka K."/>
            <person name="Martijn J."/>
            <person name="Lind A.E."/>
            <person name="van Eijk R."/>
            <person name="Schleper C."/>
            <person name="Guy L."/>
            <person name="Ettema T.J."/>
        </authorList>
    </citation>
    <scope>NUCLEOTIDE SEQUENCE</scope>
</reference>
<proteinExistence type="predicted"/>
<evidence type="ECO:0000256" key="1">
    <source>
        <dbReference type="SAM" id="Phobius"/>
    </source>
</evidence>
<keyword evidence="1" id="KW-0472">Membrane</keyword>
<keyword evidence="1" id="KW-0812">Transmembrane</keyword>
<sequence>MVMEAITGGLLGGIGVPSKVVPATQVPFKTTLVPTDGDLGAGEPAAMIAILAAVVAGADVLLWTMTVPAQQQIRWGFGSPATPMNQGYMWFGIMLAATGFDQGTVLLSHENYSRHQSVVVDEFNDGLTHTAVSTTLITARDLNKKTLKPLPERLDLPVVGQDSRLVIDYTAIVLVAEDTGGFDIPATVYD</sequence>
<protein>
    <submittedName>
        <fullName evidence="2">Uncharacterized protein</fullName>
    </submittedName>
</protein>
<evidence type="ECO:0000313" key="2">
    <source>
        <dbReference type="EMBL" id="KKM77224.1"/>
    </source>
</evidence>